<accession>A0A2N8HBM6</accession>
<protein>
    <submittedName>
        <fullName evidence="2">Uncharacterized protein</fullName>
    </submittedName>
</protein>
<dbReference type="AlphaFoldDB" id="A0A2N8HBM6"/>
<organism evidence="2 3">
    <name type="scientific">Akkermansia muciniphila</name>
    <dbReference type="NCBI Taxonomy" id="239935"/>
    <lineage>
        <taxon>Bacteria</taxon>
        <taxon>Pseudomonadati</taxon>
        <taxon>Verrucomicrobiota</taxon>
        <taxon>Verrucomicrobiia</taxon>
        <taxon>Verrucomicrobiales</taxon>
        <taxon>Akkermansiaceae</taxon>
        <taxon>Akkermansia</taxon>
    </lineage>
</organism>
<evidence type="ECO:0000313" key="2">
    <source>
        <dbReference type="EMBL" id="PNC17274.1"/>
    </source>
</evidence>
<proteinExistence type="predicted"/>
<evidence type="ECO:0000313" key="3">
    <source>
        <dbReference type="Proteomes" id="UP000236000"/>
    </source>
</evidence>
<comment type="caution">
    <text evidence="2">The sequence shown here is derived from an EMBL/GenBank/DDBJ whole genome shotgun (WGS) entry which is preliminary data.</text>
</comment>
<sequence length="71" mass="7810">MGFMKPSTPSTPAPEQTIPVKAESVGEEVGEDYQARERQRQGMISTILARRHSSAGQEEANPRTLLRKTLG</sequence>
<dbReference type="EMBL" id="PJKA01000013">
    <property type="protein sequence ID" value="PNC17274.1"/>
    <property type="molecule type" value="Genomic_DNA"/>
</dbReference>
<name>A0A2N8HBM6_9BACT</name>
<gene>
    <name evidence="2" type="ORF">CXU22_11710</name>
</gene>
<dbReference type="Proteomes" id="UP000236000">
    <property type="component" value="Unassembled WGS sequence"/>
</dbReference>
<feature type="region of interest" description="Disordered" evidence="1">
    <location>
        <begin position="1"/>
        <end position="71"/>
    </location>
</feature>
<reference evidence="2 3" key="1">
    <citation type="journal article" date="2017" name="BMC Genomics">
        <title>Genome sequencing of 39 Akkermansia muciniphila isolates reveals its population structure, genomic and functional diverisity, and global distribution in mammalian gut microbiotas.</title>
        <authorList>
            <person name="Guo X."/>
            <person name="Li S."/>
            <person name="Zhang J."/>
            <person name="Wu F."/>
            <person name="Li X."/>
            <person name="Wu D."/>
            <person name="Zhang M."/>
            <person name="Ou Z."/>
            <person name="Jie Z."/>
            <person name="Yan Q."/>
            <person name="Li P."/>
            <person name="Yi J."/>
            <person name="Peng Y."/>
        </authorList>
    </citation>
    <scope>NUCLEOTIDE SEQUENCE [LARGE SCALE GENOMIC DNA]</scope>
    <source>
        <strain evidence="2 3">GP24</strain>
    </source>
</reference>
<evidence type="ECO:0000256" key="1">
    <source>
        <dbReference type="SAM" id="MobiDB-lite"/>
    </source>
</evidence>